<dbReference type="GO" id="GO:0000160">
    <property type="term" value="P:phosphorelay signal transduction system"/>
    <property type="evidence" value="ECO:0007669"/>
    <property type="project" value="InterPro"/>
</dbReference>
<dbReference type="OrthoDB" id="9802066at2"/>
<dbReference type="PROSITE" id="PS50110">
    <property type="entry name" value="RESPONSE_REGULATORY"/>
    <property type="match status" value="1"/>
</dbReference>
<dbReference type="InterPro" id="IPR052020">
    <property type="entry name" value="Cyclic_di-GMP/3'3'-cGAMP_PDE"/>
</dbReference>
<proteinExistence type="predicted"/>
<dbReference type="Gene3D" id="1.10.3210.10">
    <property type="entry name" value="Hypothetical protein af1432"/>
    <property type="match status" value="1"/>
</dbReference>
<feature type="domain" description="Response regulatory" evidence="2">
    <location>
        <begin position="5"/>
        <end position="120"/>
    </location>
</feature>
<gene>
    <name evidence="3" type="ORF">DFE_1786</name>
</gene>
<evidence type="ECO:0000256" key="1">
    <source>
        <dbReference type="PROSITE-ProRule" id="PRU00169"/>
    </source>
</evidence>
<dbReference type="InterPro" id="IPR011006">
    <property type="entry name" value="CheY-like_superfamily"/>
</dbReference>
<dbReference type="EMBL" id="AP017378">
    <property type="protein sequence ID" value="BBD08512.1"/>
    <property type="molecule type" value="Genomic_DNA"/>
</dbReference>
<dbReference type="SMART" id="SM00448">
    <property type="entry name" value="REC"/>
    <property type="match status" value="1"/>
</dbReference>
<dbReference type="AlphaFoldDB" id="A0A2Z6AZ33"/>
<dbReference type="PANTHER" id="PTHR45228">
    <property type="entry name" value="CYCLIC DI-GMP PHOSPHODIESTERASE TM_0186-RELATED"/>
    <property type="match status" value="1"/>
</dbReference>
<reference evidence="3 4" key="1">
    <citation type="journal article" date="2018" name="Sci. Adv.">
        <title>Multi-heme cytochromes provide a pathway for survival in energy-limited environments.</title>
        <authorList>
            <person name="Deng X."/>
            <person name="Dohmae N."/>
            <person name="Nealson K.H."/>
            <person name="Hashimoto K."/>
            <person name="Okamoto A."/>
        </authorList>
    </citation>
    <scope>NUCLEOTIDE SEQUENCE [LARGE SCALE GENOMIC DNA]</scope>
    <source>
        <strain evidence="3 4">IS5</strain>
    </source>
</reference>
<protein>
    <submittedName>
        <fullName evidence="3">Response regulator</fullName>
    </submittedName>
</protein>
<dbReference type="Gene3D" id="3.40.50.2300">
    <property type="match status" value="1"/>
</dbReference>
<dbReference type="InterPro" id="IPR001789">
    <property type="entry name" value="Sig_transdc_resp-reg_receiver"/>
</dbReference>
<dbReference type="RefSeq" id="WP_126378668.1">
    <property type="nucleotide sequence ID" value="NZ_AP017378.1"/>
</dbReference>
<accession>A0A2Z6AZ33</accession>
<dbReference type="Pfam" id="PF13487">
    <property type="entry name" value="HD_5"/>
    <property type="match status" value="1"/>
</dbReference>
<name>A0A2Z6AZ33_9BACT</name>
<sequence>MGNKKILFVDDDERILTSFERTLGGDYEVSIATGAEQGIEMLGAKGPFAVVVSDLKMPGMNGMDFLIKVHQQHPQTVRIMLTGYAELETAITAINKGQIFRFLTKPVENETLINVLDSAIQQYSLILAEKELTEKTLRGSVKMLCEILALLRPEVFGRTSRIIPYVRQLAKALNDEDPWLTETAALLSSIGYIAVPDQILARINKNRELSAEEFNLFCGHVDVAKKLIANIPRLEKAAEIIAYQEKRYDGMGYPADQVRENIIPLGARILRVVLDFDKLKGTSVSEGEAYKKLKNMRGVHDPSIISALGRIMGSAAKYHMRDISVEKLEEGMILGEDVFMSNNEKTIKVMSKGEEVSSVAITYLKKYRGNLKIKNSVTIIESL</sequence>
<dbReference type="SUPFAM" id="SSF52172">
    <property type="entry name" value="CheY-like"/>
    <property type="match status" value="1"/>
</dbReference>
<feature type="modified residue" description="4-aspartylphosphate" evidence="1">
    <location>
        <position position="54"/>
    </location>
</feature>
<organism evidence="3 4">
    <name type="scientific">Desulfovibrio ferrophilus</name>
    <dbReference type="NCBI Taxonomy" id="241368"/>
    <lineage>
        <taxon>Bacteria</taxon>
        <taxon>Pseudomonadati</taxon>
        <taxon>Thermodesulfobacteriota</taxon>
        <taxon>Desulfovibrionia</taxon>
        <taxon>Desulfovibrionales</taxon>
        <taxon>Desulfovibrionaceae</taxon>
        <taxon>Desulfovibrio</taxon>
    </lineage>
</organism>
<evidence type="ECO:0000313" key="4">
    <source>
        <dbReference type="Proteomes" id="UP000269883"/>
    </source>
</evidence>
<keyword evidence="1" id="KW-0597">Phosphoprotein</keyword>
<dbReference type="Proteomes" id="UP000269883">
    <property type="component" value="Chromosome"/>
</dbReference>
<dbReference type="PANTHER" id="PTHR45228:SF8">
    <property type="entry name" value="TWO-COMPONENT RESPONSE REGULATOR-RELATED"/>
    <property type="match status" value="1"/>
</dbReference>
<dbReference type="CDD" id="cd17569">
    <property type="entry name" value="REC_HupR-like"/>
    <property type="match status" value="1"/>
</dbReference>
<dbReference type="KEGG" id="dfl:DFE_1786"/>
<dbReference type="Pfam" id="PF00072">
    <property type="entry name" value="Response_reg"/>
    <property type="match status" value="1"/>
</dbReference>
<evidence type="ECO:0000313" key="3">
    <source>
        <dbReference type="EMBL" id="BBD08512.1"/>
    </source>
</evidence>
<evidence type="ECO:0000259" key="2">
    <source>
        <dbReference type="PROSITE" id="PS50110"/>
    </source>
</evidence>
<keyword evidence="4" id="KW-1185">Reference proteome</keyword>